<evidence type="ECO:0000256" key="1">
    <source>
        <dbReference type="SAM" id="SignalP"/>
    </source>
</evidence>
<keyword evidence="3" id="KW-1185">Reference proteome</keyword>
<dbReference type="Proteomes" id="UP000276133">
    <property type="component" value="Unassembled WGS sequence"/>
</dbReference>
<feature type="signal peptide" evidence="1">
    <location>
        <begin position="1"/>
        <end position="15"/>
    </location>
</feature>
<comment type="caution">
    <text evidence="2">The sequence shown here is derived from an EMBL/GenBank/DDBJ whole genome shotgun (WGS) entry which is preliminary data.</text>
</comment>
<sequence>MLYLLFVFVPDLFFASSIVSKRAFYSSALITEVVFDSLDSQSFKRFIKFFFMNAVIFSRDKNAVIIFDVGLLNVGSLPSPIL</sequence>
<protein>
    <recommendedName>
        <fullName evidence="4">Secreted protein</fullName>
    </recommendedName>
</protein>
<proteinExistence type="predicted"/>
<feature type="non-terminal residue" evidence="2">
    <location>
        <position position="82"/>
    </location>
</feature>
<accession>A0A3M7R8V3</accession>
<name>A0A3M7R8V3_BRAPC</name>
<evidence type="ECO:0008006" key="4">
    <source>
        <dbReference type="Google" id="ProtNLM"/>
    </source>
</evidence>
<gene>
    <name evidence="2" type="ORF">BpHYR1_022689</name>
</gene>
<dbReference type="AlphaFoldDB" id="A0A3M7R8V3"/>
<keyword evidence="1" id="KW-0732">Signal</keyword>
<organism evidence="2 3">
    <name type="scientific">Brachionus plicatilis</name>
    <name type="common">Marine rotifer</name>
    <name type="synonym">Brachionus muelleri</name>
    <dbReference type="NCBI Taxonomy" id="10195"/>
    <lineage>
        <taxon>Eukaryota</taxon>
        <taxon>Metazoa</taxon>
        <taxon>Spiralia</taxon>
        <taxon>Gnathifera</taxon>
        <taxon>Rotifera</taxon>
        <taxon>Eurotatoria</taxon>
        <taxon>Monogononta</taxon>
        <taxon>Pseudotrocha</taxon>
        <taxon>Ploima</taxon>
        <taxon>Brachionidae</taxon>
        <taxon>Brachionus</taxon>
    </lineage>
</organism>
<dbReference type="EMBL" id="REGN01004000">
    <property type="protein sequence ID" value="RNA19658.1"/>
    <property type="molecule type" value="Genomic_DNA"/>
</dbReference>
<feature type="chain" id="PRO_5017950330" description="Secreted protein" evidence="1">
    <location>
        <begin position="16"/>
        <end position="82"/>
    </location>
</feature>
<evidence type="ECO:0000313" key="2">
    <source>
        <dbReference type="EMBL" id="RNA19658.1"/>
    </source>
</evidence>
<reference evidence="2 3" key="1">
    <citation type="journal article" date="2018" name="Sci. Rep.">
        <title>Genomic signatures of local adaptation to the degree of environmental predictability in rotifers.</title>
        <authorList>
            <person name="Franch-Gras L."/>
            <person name="Hahn C."/>
            <person name="Garcia-Roger E.M."/>
            <person name="Carmona M.J."/>
            <person name="Serra M."/>
            <person name="Gomez A."/>
        </authorList>
    </citation>
    <scope>NUCLEOTIDE SEQUENCE [LARGE SCALE GENOMIC DNA]</scope>
    <source>
        <strain evidence="2">HYR1</strain>
    </source>
</reference>
<evidence type="ECO:0000313" key="3">
    <source>
        <dbReference type="Proteomes" id="UP000276133"/>
    </source>
</evidence>